<organism evidence="2 3">
    <name type="scientific">Mycena indigotica</name>
    <dbReference type="NCBI Taxonomy" id="2126181"/>
    <lineage>
        <taxon>Eukaryota</taxon>
        <taxon>Fungi</taxon>
        <taxon>Dikarya</taxon>
        <taxon>Basidiomycota</taxon>
        <taxon>Agaricomycotina</taxon>
        <taxon>Agaricomycetes</taxon>
        <taxon>Agaricomycetidae</taxon>
        <taxon>Agaricales</taxon>
        <taxon>Marasmiineae</taxon>
        <taxon>Mycenaceae</taxon>
        <taxon>Mycena</taxon>
    </lineage>
</organism>
<dbReference type="EMBL" id="JACAZF010000008">
    <property type="protein sequence ID" value="KAF7297508.1"/>
    <property type="molecule type" value="Genomic_DNA"/>
</dbReference>
<dbReference type="GeneID" id="59348971"/>
<feature type="region of interest" description="Disordered" evidence="1">
    <location>
        <begin position="82"/>
        <end position="108"/>
    </location>
</feature>
<proteinExistence type="predicted"/>
<reference evidence="2" key="1">
    <citation type="submission" date="2020-05" db="EMBL/GenBank/DDBJ databases">
        <title>Mycena genomes resolve the evolution of fungal bioluminescence.</title>
        <authorList>
            <person name="Tsai I.J."/>
        </authorList>
    </citation>
    <scope>NUCLEOTIDE SEQUENCE</scope>
    <source>
        <strain evidence="2">171206Taipei</strain>
    </source>
</reference>
<protein>
    <submittedName>
        <fullName evidence="2">Uncharacterized protein</fullName>
    </submittedName>
</protein>
<comment type="caution">
    <text evidence="2">The sequence shown here is derived from an EMBL/GenBank/DDBJ whole genome shotgun (WGS) entry which is preliminary data.</text>
</comment>
<evidence type="ECO:0000313" key="2">
    <source>
        <dbReference type="EMBL" id="KAF7297508.1"/>
    </source>
</evidence>
<dbReference type="AlphaFoldDB" id="A0A8H6SDK8"/>
<keyword evidence="3" id="KW-1185">Reference proteome</keyword>
<evidence type="ECO:0000256" key="1">
    <source>
        <dbReference type="SAM" id="MobiDB-lite"/>
    </source>
</evidence>
<dbReference type="RefSeq" id="XP_037217867.1">
    <property type="nucleotide sequence ID" value="XM_037366455.1"/>
</dbReference>
<gene>
    <name evidence="2" type="ORF">MIND_00984700</name>
</gene>
<accession>A0A8H6SDK8</accession>
<dbReference type="Proteomes" id="UP000636479">
    <property type="component" value="Unassembled WGS sequence"/>
</dbReference>
<name>A0A8H6SDK8_9AGAR</name>
<sequence>MSSQHVLRAAHPSVQLFSHDVFSLTVTTIACSFPSVRRLLVRVSRQSASLANPRRAQVHAACTQRYVALSFFVPVRPHSAGDCAPAPRPASGQPYRRSGSPLRRCGCTQHSNCSRRKTRMAAQAAMRMVNGKVTTTDGKGNAGAFRLQLAGCGHTSRPLALKRTMPGLQTAEKVTGLGKYRPGPAHPTARSFRAEFTASKTCTLYLHGFPARAHAAVHGDSTVHAPRRDALEEVEAVARCLVR</sequence>
<evidence type="ECO:0000313" key="3">
    <source>
        <dbReference type="Proteomes" id="UP000636479"/>
    </source>
</evidence>